<dbReference type="Pfam" id="PF04311">
    <property type="entry name" value="DUF459"/>
    <property type="match status" value="1"/>
</dbReference>
<evidence type="ECO:0000256" key="2">
    <source>
        <dbReference type="SAM" id="SignalP"/>
    </source>
</evidence>
<sequence>MSGRLHRPGRVLAAVLCLAGIAAAGCSASRSAEQQHTSARAEGEGIGRTTGDAVPSAPSYGRGAPPLGTPPERLSRTVHDKTVMVVGDSWAANLGQGMSAVTAGHSTVVNAGLGGCGIRLPEGDDVPERCNGWQKTWPSYLKKYQPDASVLVVGYWDVEPQRMKAGEEPKDLTSPPYRAAFTAHLRRAVDLLTASGRPVYLVTSPLVTKPQVSGSAQAMNQVLREVDRQRTDVRLLDVTGQLCNDVGCPAEINGTSVYDPTMHLAPKARDRIAAWALNSIFAPA</sequence>
<keyword evidence="3" id="KW-0614">Plasmid</keyword>
<feature type="signal peptide" evidence="2">
    <location>
        <begin position="1"/>
        <end position="24"/>
    </location>
</feature>
<name>A0AB39R8Z0_9ACTN</name>
<dbReference type="RefSeq" id="WP_369228699.1">
    <property type="nucleotide sequence ID" value="NZ_CP163442.1"/>
</dbReference>
<keyword evidence="2" id="KW-0732">Signal</keyword>
<dbReference type="InterPro" id="IPR036514">
    <property type="entry name" value="SGNH_hydro_sf"/>
</dbReference>
<feature type="chain" id="PRO_5044190152" evidence="2">
    <location>
        <begin position="25"/>
        <end position="284"/>
    </location>
</feature>
<keyword evidence="3" id="KW-0378">Hydrolase</keyword>
<reference evidence="3" key="1">
    <citation type="submission" date="2024-07" db="EMBL/GenBank/DDBJ databases">
        <authorList>
            <person name="Yu S.T."/>
        </authorList>
    </citation>
    <scope>NUCLEOTIDE SEQUENCE</scope>
    <source>
        <strain evidence="3">R39</strain>
        <plasmid evidence="3">unnamed1</plasmid>
    </source>
</reference>
<dbReference type="SUPFAM" id="SSF52266">
    <property type="entry name" value="SGNH hydrolase"/>
    <property type="match status" value="1"/>
</dbReference>
<dbReference type="PROSITE" id="PS51257">
    <property type="entry name" value="PROKAR_LIPOPROTEIN"/>
    <property type="match status" value="1"/>
</dbReference>
<geneLocation type="plasmid" evidence="3">
    <name>unnamed1</name>
</geneLocation>
<feature type="region of interest" description="Disordered" evidence="1">
    <location>
        <begin position="30"/>
        <end position="76"/>
    </location>
</feature>
<accession>A0AB39R8Z0</accession>
<protein>
    <submittedName>
        <fullName evidence="3">SGNH hydrolase domain-containing protein</fullName>
    </submittedName>
</protein>
<gene>
    <name evidence="3" type="ORF">AB5J52_49805</name>
</gene>
<proteinExistence type="predicted"/>
<dbReference type="Gene3D" id="3.40.50.1110">
    <property type="entry name" value="SGNH hydrolase"/>
    <property type="match status" value="1"/>
</dbReference>
<dbReference type="InterPro" id="IPR007407">
    <property type="entry name" value="DUF459"/>
</dbReference>
<dbReference type="EMBL" id="CP163442">
    <property type="protein sequence ID" value="XDQ50180.1"/>
    <property type="molecule type" value="Genomic_DNA"/>
</dbReference>
<dbReference type="AlphaFoldDB" id="A0AB39R8Z0"/>
<evidence type="ECO:0000313" key="3">
    <source>
        <dbReference type="EMBL" id="XDQ50180.1"/>
    </source>
</evidence>
<evidence type="ECO:0000256" key="1">
    <source>
        <dbReference type="SAM" id="MobiDB-lite"/>
    </source>
</evidence>
<organism evidence="3">
    <name type="scientific">Streptomyces sp. R39</name>
    <dbReference type="NCBI Taxonomy" id="3238631"/>
    <lineage>
        <taxon>Bacteria</taxon>
        <taxon>Bacillati</taxon>
        <taxon>Actinomycetota</taxon>
        <taxon>Actinomycetes</taxon>
        <taxon>Kitasatosporales</taxon>
        <taxon>Streptomycetaceae</taxon>
        <taxon>Streptomyces</taxon>
    </lineage>
</organism>
<dbReference type="GO" id="GO:0016787">
    <property type="term" value="F:hydrolase activity"/>
    <property type="evidence" value="ECO:0007669"/>
    <property type="project" value="UniProtKB-KW"/>
</dbReference>